<accession>A0AAN9B446</accession>
<dbReference type="AlphaFoldDB" id="A0AAN9B446"/>
<protein>
    <recommendedName>
        <fullName evidence="10">Peptidase M12B domain-containing protein</fullName>
    </recommendedName>
</protein>
<sequence length="574" mass="64268">MSPIGWTLAVTSIFCCFYLISTDARTHTNRHIRQAVPEYYLDVLVVTDYSVWKSWYDKANPEQDAKTRTNEALRNIRQYFTLVIKEVSDLYRSLKTKFRVKFNPVGFYIVENQDQVTTWTVRGADELVNASQAYSNFQSWLKDQQTLPSYDHALLFTGENLDTSDGGNTAGWGSIGTVCNANIPNYYSVSVVEDNGAFQSVFTTMHELGHSLNATHDGTNNRCSGSDRYVMASGSRTNDVTDANQRNVWFFSPCSSAQIDSYVQNTLKNTQGAACLQTALTQVDVPDVTGVIPGQLIDADTQCQRLYGPKSAFNFLGNLSNICLLLSCRDPTDDRGLRYWKRLPATGTTCGDGQWCEVGQCVGSPTAPSVPSCYRDQSNTINHRTCEEMTKVEPDLCYDTDVYQQCCQSCDKSDTRVPGCPYGDRYRGCRHELCNQISSNGRIQSYECCETCNFDMSTWTCMDDSIVDGMTCSKAVERWGYQQCYNSTLAFYCCATCERLRDSTRGRGCEYGNRLLNGCRAPAANDIRENCDTENCCDTCRAQITDSAGCTISLHSFLFFVLVLRPILDFGSIL</sequence>
<keyword evidence="6" id="KW-1015">Disulfide bond</keyword>
<dbReference type="Pfam" id="PF13688">
    <property type="entry name" value="Reprolysin_5"/>
    <property type="match status" value="1"/>
</dbReference>
<evidence type="ECO:0000259" key="10">
    <source>
        <dbReference type="PROSITE" id="PS50215"/>
    </source>
</evidence>
<dbReference type="Proteomes" id="UP001374579">
    <property type="component" value="Unassembled WGS sequence"/>
</dbReference>
<feature type="chain" id="PRO_5042978929" description="Peptidase M12B domain-containing protein" evidence="9">
    <location>
        <begin position="25"/>
        <end position="574"/>
    </location>
</feature>
<proteinExistence type="predicted"/>
<dbReference type="InterPro" id="IPR001590">
    <property type="entry name" value="Peptidase_M12B"/>
</dbReference>
<keyword evidence="4 8" id="KW-0862">Zinc</keyword>
<evidence type="ECO:0000256" key="8">
    <source>
        <dbReference type="PROSITE-ProRule" id="PRU00276"/>
    </source>
</evidence>
<keyword evidence="2 8" id="KW-0479">Metal-binding</keyword>
<feature type="binding site" evidence="8">
    <location>
        <position position="216"/>
    </location>
    <ligand>
        <name>Zn(2+)</name>
        <dbReference type="ChEBI" id="CHEBI:29105"/>
        <note>catalytic</note>
    </ligand>
</feature>
<evidence type="ECO:0000256" key="4">
    <source>
        <dbReference type="ARBA" id="ARBA00022833"/>
    </source>
</evidence>
<evidence type="ECO:0000256" key="1">
    <source>
        <dbReference type="ARBA" id="ARBA00022670"/>
    </source>
</evidence>
<feature type="domain" description="Peptidase M12B" evidence="10">
    <location>
        <begin position="39"/>
        <end position="265"/>
    </location>
</feature>
<dbReference type="PANTHER" id="PTHR11905">
    <property type="entry name" value="ADAM A DISINTEGRIN AND METALLOPROTEASE DOMAIN"/>
    <property type="match status" value="1"/>
</dbReference>
<evidence type="ECO:0000313" key="11">
    <source>
        <dbReference type="EMBL" id="KAK7098936.1"/>
    </source>
</evidence>
<evidence type="ECO:0000256" key="5">
    <source>
        <dbReference type="ARBA" id="ARBA00023049"/>
    </source>
</evidence>
<evidence type="ECO:0000256" key="7">
    <source>
        <dbReference type="ARBA" id="ARBA00023180"/>
    </source>
</evidence>
<keyword evidence="12" id="KW-1185">Reference proteome</keyword>
<evidence type="ECO:0000256" key="6">
    <source>
        <dbReference type="ARBA" id="ARBA00023157"/>
    </source>
</evidence>
<dbReference type="EMBL" id="JBAMIC010000012">
    <property type="protein sequence ID" value="KAK7098936.1"/>
    <property type="molecule type" value="Genomic_DNA"/>
</dbReference>
<evidence type="ECO:0000256" key="9">
    <source>
        <dbReference type="SAM" id="SignalP"/>
    </source>
</evidence>
<comment type="caution">
    <text evidence="8">Lacks conserved residue(s) required for the propagation of feature annotation.</text>
</comment>
<evidence type="ECO:0000256" key="3">
    <source>
        <dbReference type="ARBA" id="ARBA00022801"/>
    </source>
</evidence>
<feature type="binding site" evidence="8">
    <location>
        <position position="206"/>
    </location>
    <ligand>
        <name>Zn(2+)</name>
        <dbReference type="ChEBI" id="CHEBI:29105"/>
        <note>catalytic</note>
    </ligand>
</feature>
<feature type="binding site" evidence="8">
    <location>
        <position position="210"/>
    </location>
    <ligand>
        <name>Zn(2+)</name>
        <dbReference type="ChEBI" id="CHEBI:29105"/>
        <note>catalytic</note>
    </ligand>
</feature>
<dbReference type="Gene3D" id="3.40.1620.60">
    <property type="match status" value="1"/>
</dbReference>
<evidence type="ECO:0000256" key="2">
    <source>
        <dbReference type="ARBA" id="ARBA00022723"/>
    </source>
</evidence>
<keyword evidence="7" id="KW-0325">Glycoprotein</keyword>
<feature type="active site" evidence="8">
    <location>
        <position position="207"/>
    </location>
</feature>
<keyword evidence="3" id="KW-0378">Hydrolase</keyword>
<dbReference type="Pfam" id="PF17771">
    <property type="entry name" value="ADAMTS_CR_2"/>
    <property type="match status" value="1"/>
</dbReference>
<dbReference type="PROSITE" id="PS50215">
    <property type="entry name" value="ADAM_MEPRO"/>
    <property type="match status" value="1"/>
</dbReference>
<dbReference type="GO" id="GO:0046872">
    <property type="term" value="F:metal ion binding"/>
    <property type="evidence" value="ECO:0007669"/>
    <property type="project" value="UniProtKB-KW"/>
</dbReference>
<dbReference type="GO" id="GO:0006509">
    <property type="term" value="P:membrane protein ectodomain proteolysis"/>
    <property type="evidence" value="ECO:0007669"/>
    <property type="project" value="TreeGrafter"/>
</dbReference>
<dbReference type="PANTHER" id="PTHR11905:SF159">
    <property type="entry name" value="ADAM METALLOPROTEASE"/>
    <property type="match status" value="1"/>
</dbReference>
<dbReference type="InterPro" id="IPR041645">
    <property type="entry name" value="ADAMTS_CR_2"/>
</dbReference>
<dbReference type="GO" id="GO:0004222">
    <property type="term" value="F:metalloendopeptidase activity"/>
    <property type="evidence" value="ECO:0007669"/>
    <property type="project" value="InterPro"/>
</dbReference>
<keyword evidence="9" id="KW-0732">Signal</keyword>
<keyword evidence="1" id="KW-0645">Protease</keyword>
<evidence type="ECO:0000313" key="12">
    <source>
        <dbReference type="Proteomes" id="UP001374579"/>
    </source>
</evidence>
<dbReference type="Gene3D" id="3.40.390.10">
    <property type="entry name" value="Collagenase (Catalytic Domain)"/>
    <property type="match status" value="1"/>
</dbReference>
<organism evidence="11 12">
    <name type="scientific">Littorina saxatilis</name>
    <dbReference type="NCBI Taxonomy" id="31220"/>
    <lineage>
        <taxon>Eukaryota</taxon>
        <taxon>Metazoa</taxon>
        <taxon>Spiralia</taxon>
        <taxon>Lophotrochozoa</taxon>
        <taxon>Mollusca</taxon>
        <taxon>Gastropoda</taxon>
        <taxon>Caenogastropoda</taxon>
        <taxon>Littorinimorpha</taxon>
        <taxon>Littorinoidea</taxon>
        <taxon>Littorinidae</taxon>
        <taxon>Littorina</taxon>
    </lineage>
</organism>
<feature type="signal peptide" evidence="9">
    <location>
        <begin position="1"/>
        <end position="24"/>
    </location>
</feature>
<comment type="caution">
    <text evidence="11">The sequence shown here is derived from an EMBL/GenBank/DDBJ whole genome shotgun (WGS) entry which is preliminary data.</text>
</comment>
<name>A0AAN9B446_9CAEN</name>
<dbReference type="SUPFAM" id="SSF55486">
    <property type="entry name" value="Metalloproteases ('zincins'), catalytic domain"/>
    <property type="match status" value="1"/>
</dbReference>
<dbReference type="InterPro" id="IPR024079">
    <property type="entry name" value="MetalloPept_cat_dom_sf"/>
</dbReference>
<keyword evidence="5" id="KW-0482">Metalloprotease</keyword>
<reference evidence="11 12" key="1">
    <citation type="submission" date="2024-02" db="EMBL/GenBank/DDBJ databases">
        <title>Chromosome-scale genome assembly of the rough periwinkle Littorina saxatilis.</title>
        <authorList>
            <person name="De Jode A."/>
            <person name="Faria R."/>
            <person name="Formenti G."/>
            <person name="Sims Y."/>
            <person name="Smith T.P."/>
            <person name="Tracey A."/>
            <person name="Wood J.M.D."/>
            <person name="Zagrodzka Z.B."/>
            <person name="Johannesson K."/>
            <person name="Butlin R.K."/>
            <person name="Leder E.H."/>
        </authorList>
    </citation>
    <scope>NUCLEOTIDE SEQUENCE [LARGE SCALE GENOMIC DNA]</scope>
    <source>
        <strain evidence="11">Snail1</strain>
        <tissue evidence="11">Muscle</tissue>
    </source>
</reference>
<gene>
    <name evidence="11" type="ORF">V1264_003148</name>
</gene>